<dbReference type="Proteomes" id="UP000695022">
    <property type="component" value="Unplaced"/>
</dbReference>
<keyword evidence="5" id="KW-0282">Flagellum</keyword>
<dbReference type="Pfam" id="PF06098">
    <property type="entry name" value="Radial_spoke_3"/>
    <property type="match status" value="1"/>
</dbReference>
<comment type="subcellular location">
    <subcellularLocation>
        <location evidence="1">Cytoplasm</location>
        <location evidence="1">Cytoskeleton</location>
        <location evidence="1">Flagellum axoneme</location>
    </subcellularLocation>
</comment>
<keyword evidence="8" id="KW-0966">Cell projection</keyword>
<dbReference type="RefSeq" id="XP_014676633.1">
    <property type="nucleotide sequence ID" value="XM_014821147.1"/>
</dbReference>
<evidence type="ECO:0000256" key="2">
    <source>
        <dbReference type="ARBA" id="ARBA00006737"/>
    </source>
</evidence>
<name>A0ABM1EWR2_PRICU</name>
<keyword evidence="7" id="KW-0206">Cytoskeleton</keyword>
<dbReference type="PANTHER" id="PTHR21648:SF0">
    <property type="entry name" value="RADIAL SPOKE HEAD PROTEIN 3 HOMOLOG"/>
    <property type="match status" value="1"/>
</dbReference>
<keyword evidence="6" id="KW-0969">Cilium</keyword>
<evidence type="ECO:0000256" key="1">
    <source>
        <dbReference type="ARBA" id="ARBA00004611"/>
    </source>
</evidence>
<dbReference type="InterPro" id="IPR009290">
    <property type="entry name" value="Radial_spoke_3"/>
</dbReference>
<organism evidence="9 10">
    <name type="scientific">Priapulus caudatus</name>
    <name type="common">Priapulid worm</name>
    <dbReference type="NCBI Taxonomy" id="37621"/>
    <lineage>
        <taxon>Eukaryota</taxon>
        <taxon>Metazoa</taxon>
        <taxon>Ecdysozoa</taxon>
        <taxon>Scalidophora</taxon>
        <taxon>Priapulida</taxon>
        <taxon>Priapulimorpha</taxon>
        <taxon>Priapulimorphida</taxon>
        <taxon>Priapulidae</taxon>
        <taxon>Priapulus</taxon>
    </lineage>
</organism>
<keyword evidence="9" id="KW-1185">Reference proteome</keyword>
<accession>A0ABM1EWR2</accession>
<comment type="similarity">
    <text evidence="2">Belongs to the flagellar radial spoke RSP3 family.</text>
</comment>
<protein>
    <submittedName>
        <fullName evidence="10">Uncharacterized protein LOC106816519 isoform X1</fullName>
    </submittedName>
</protein>
<evidence type="ECO:0000256" key="8">
    <source>
        <dbReference type="ARBA" id="ARBA00023273"/>
    </source>
</evidence>
<dbReference type="GeneID" id="106816519"/>
<evidence type="ECO:0000256" key="7">
    <source>
        <dbReference type="ARBA" id="ARBA00023212"/>
    </source>
</evidence>
<dbReference type="PANTHER" id="PTHR21648">
    <property type="entry name" value="FLAGELLAR RADIAL SPOKE PROTEIN 3"/>
    <property type="match status" value="1"/>
</dbReference>
<keyword evidence="3" id="KW-0963">Cytoplasm</keyword>
<evidence type="ECO:0000313" key="9">
    <source>
        <dbReference type="Proteomes" id="UP000695022"/>
    </source>
</evidence>
<evidence type="ECO:0000256" key="4">
    <source>
        <dbReference type="ARBA" id="ARBA00022553"/>
    </source>
</evidence>
<keyword evidence="4" id="KW-0597">Phosphoprotein</keyword>
<proteinExistence type="inferred from homology"/>
<evidence type="ECO:0000256" key="6">
    <source>
        <dbReference type="ARBA" id="ARBA00023069"/>
    </source>
</evidence>
<gene>
    <name evidence="10" type="primary">LOC106816519</name>
</gene>
<evidence type="ECO:0000256" key="3">
    <source>
        <dbReference type="ARBA" id="ARBA00022490"/>
    </source>
</evidence>
<reference evidence="10" key="1">
    <citation type="submission" date="2025-08" db="UniProtKB">
        <authorList>
            <consortium name="RefSeq"/>
        </authorList>
    </citation>
    <scope>IDENTIFICATION</scope>
</reference>
<sequence>MNPLKSQSGSSHRWRCDRCRSLQRIRRGAAERREKLPSAKRMISDVCDHIKYKRSAPRSQNSSEYNQDQLDAAFSDHSYTTELRSQDRMIASRCIHHPRSPIGIVISTQHNTGIKGHCEFKNDAWVSFLQMRFHSDIVWKYTLFDFDLEGTPILEVLVGKTLEQASLQVMEEKELAAMGAQQKAFLELCNAELVEMRRLEEKDRRYREKKVWQMQQQKEVLKLEADTSQRVAACAFARGYLSDLVHSVFSCLTDSGYF</sequence>
<evidence type="ECO:0000313" key="10">
    <source>
        <dbReference type="RefSeq" id="XP_014676633.1"/>
    </source>
</evidence>
<evidence type="ECO:0000256" key="5">
    <source>
        <dbReference type="ARBA" id="ARBA00022846"/>
    </source>
</evidence>